<keyword evidence="2" id="KW-1185">Reference proteome</keyword>
<evidence type="ECO:0000313" key="2">
    <source>
        <dbReference type="Proteomes" id="UP001165287"/>
    </source>
</evidence>
<dbReference type="EMBL" id="JAIQUM010000003">
    <property type="protein sequence ID" value="MBZ5749070.1"/>
    <property type="molecule type" value="Genomic_DNA"/>
</dbReference>
<protein>
    <submittedName>
        <fullName evidence="1">DUF6270 domain-containing protein</fullName>
    </submittedName>
</protein>
<name>A0ABS7UL74_9BACI</name>
<organism evidence="1 2">
    <name type="scientific">Metabacillus rhizolycopersici</name>
    <dbReference type="NCBI Taxonomy" id="2875709"/>
    <lineage>
        <taxon>Bacteria</taxon>
        <taxon>Bacillati</taxon>
        <taxon>Bacillota</taxon>
        <taxon>Bacilli</taxon>
        <taxon>Bacillales</taxon>
        <taxon>Bacillaceae</taxon>
        <taxon>Metabacillus</taxon>
    </lineage>
</organism>
<sequence length="255" mass="30070">MSQINISVIGTSATRGCFELVKLENLEQICNVSIDQYQSSMISIMSEPIVKNVTISDNIKGWDKQVINMDFKKELFKNLEIQKPHFIVVDFIADILYGVLNVGHTSVTNNKNKLSLVQFHEDVEIFNIHTHKDEYLTRWYAATKQFLIKVKEILPNTKVIIHSARFVNSYYDENNFLKSFQRNDLQSKNKYLEQMEEMIMNEDVTFINLSKSKYHSSSNHKWKKNIVNYETRYYHDFLLEFLCFIIKEQNKLTGK</sequence>
<dbReference type="Proteomes" id="UP001165287">
    <property type="component" value="Unassembled WGS sequence"/>
</dbReference>
<comment type="caution">
    <text evidence="1">The sequence shown here is derived from an EMBL/GenBank/DDBJ whole genome shotgun (WGS) entry which is preliminary data.</text>
</comment>
<dbReference type="Pfam" id="PF19786">
    <property type="entry name" value="DUF6270"/>
    <property type="match status" value="1"/>
</dbReference>
<evidence type="ECO:0000313" key="1">
    <source>
        <dbReference type="EMBL" id="MBZ5749070.1"/>
    </source>
</evidence>
<proteinExistence type="predicted"/>
<accession>A0ABS7UL74</accession>
<gene>
    <name evidence="1" type="ORF">K9V48_02165</name>
</gene>
<reference evidence="1" key="1">
    <citation type="submission" date="2024-05" db="EMBL/GenBank/DDBJ databases">
        <title>Metabacillus sp. nov., isolated from the rhizosphere soil of tomato plants.</title>
        <authorList>
            <person name="Ma R."/>
        </authorList>
    </citation>
    <scope>NUCLEOTIDE SEQUENCE</scope>
    <source>
        <strain evidence="1">DBTR6</strain>
    </source>
</reference>
<dbReference type="RefSeq" id="WP_224136500.1">
    <property type="nucleotide sequence ID" value="NZ_JAIQUM010000003.1"/>
</dbReference>
<dbReference type="InterPro" id="IPR046237">
    <property type="entry name" value="DUF6270"/>
</dbReference>